<name>A0AAD6NRI8_9ROSI</name>
<dbReference type="EMBL" id="JAPFFJ010000018">
    <property type="protein sequence ID" value="KAJ6402509.1"/>
    <property type="molecule type" value="Genomic_DNA"/>
</dbReference>
<proteinExistence type="predicted"/>
<comment type="caution">
    <text evidence="2">The sequence shown here is derived from an EMBL/GenBank/DDBJ whole genome shotgun (WGS) entry which is preliminary data.</text>
</comment>
<feature type="region of interest" description="Disordered" evidence="1">
    <location>
        <begin position="1"/>
        <end position="44"/>
    </location>
</feature>
<dbReference type="PANTHER" id="PTHR31984">
    <property type="entry name" value="TRANSPORTER, PUTATIVE (DUF179)-RELATED"/>
    <property type="match status" value="1"/>
</dbReference>
<dbReference type="PANTHER" id="PTHR31984:SF1">
    <property type="entry name" value="OS10G0330400 PROTEIN"/>
    <property type="match status" value="1"/>
</dbReference>
<reference evidence="2 3" key="1">
    <citation type="journal article" date="2023" name="Int. J. Mol. Sci.">
        <title>De Novo Assembly and Annotation of 11 Diverse Shrub Willow (Salix) Genomes Reveals Novel Gene Organization in Sex-Linked Regions.</title>
        <authorList>
            <person name="Hyden B."/>
            <person name="Feng K."/>
            <person name="Yates T.B."/>
            <person name="Jawdy S."/>
            <person name="Cereghino C."/>
            <person name="Smart L.B."/>
            <person name="Muchero W."/>
        </authorList>
    </citation>
    <scope>NUCLEOTIDE SEQUENCE [LARGE SCALE GENOMIC DNA]</scope>
    <source>
        <tissue evidence="2">Shoot tip</tissue>
    </source>
</reference>
<accession>A0AAD6NRI8</accession>
<sequence length="188" mass="20996">MTVSLHSKLTGDHSEQEWLPKNRGPTEPSSTADPGNDVDQQQPPQITIGDKWAHTIHEPEKGCLLIATEKLDGVHIFERTETRSAVLDVAGTFSDRPLFFGGPLEEGLFLVSPQRGYDNDTVAKSGVFEEVMRGVYYGTRESAGCAAEMARRNVVGLGDFRFFRWILWVGERAIERRNTGRLLDFSSL</sequence>
<dbReference type="InterPro" id="IPR003774">
    <property type="entry name" value="AlgH-like"/>
</dbReference>
<evidence type="ECO:0000313" key="2">
    <source>
        <dbReference type="EMBL" id="KAJ6402509.1"/>
    </source>
</evidence>
<feature type="compositionally biased region" description="Basic and acidic residues" evidence="1">
    <location>
        <begin position="9"/>
        <end position="20"/>
    </location>
</feature>
<dbReference type="SUPFAM" id="SSF143456">
    <property type="entry name" value="VC0467-like"/>
    <property type="match status" value="1"/>
</dbReference>
<evidence type="ECO:0000313" key="3">
    <source>
        <dbReference type="Proteomes" id="UP001162972"/>
    </source>
</evidence>
<protein>
    <submittedName>
        <fullName evidence="2">Uncharacterized protein</fullName>
    </submittedName>
</protein>
<dbReference type="Proteomes" id="UP001162972">
    <property type="component" value="Chromosome 4"/>
</dbReference>
<dbReference type="AlphaFoldDB" id="A0AAD6NRI8"/>
<feature type="compositionally biased region" description="Polar residues" evidence="1">
    <location>
        <begin position="27"/>
        <end position="44"/>
    </location>
</feature>
<gene>
    <name evidence="2" type="ORF">OIU84_014583</name>
</gene>
<keyword evidence="3" id="KW-1185">Reference proteome</keyword>
<organism evidence="2 3">
    <name type="scientific">Salix udensis</name>
    <dbReference type="NCBI Taxonomy" id="889485"/>
    <lineage>
        <taxon>Eukaryota</taxon>
        <taxon>Viridiplantae</taxon>
        <taxon>Streptophyta</taxon>
        <taxon>Embryophyta</taxon>
        <taxon>Tracheophyta</taxon>
        <taxon>Spermatophyta</taxon>
        <taxon>Magnoliopsida</taxon>
        <taxon>eudicotyledons</taxon>
        <taxon>Gunneridae</taxon>
        <taxon>Pentapetalae</taxon>
        <taxon>rosids</taxon>
        <taxon>fabids</taxon>
        <taxon>Malpighiales</taxon>
        <taxon>Salicaceae</taxon>
        <taxon>Saliceae</taxon>
        <taxon>Salix</taxon>
    </lineage>
</organism>
<evidence type="ECO:0000256" key="1">
    <source>
        <dbReference type="SAM" id="MobiDB-lite"/>
    </source>
</evidence>